<dbReference type="Proteomes" id="UP000712600">
    <property type="component" value="Unassembled WGS sequence"/>
</dbReference>
<gene>
    <name evidence="1" type="ORF">F2Q69_00019159</name>
</gene>
<dbReference type="EMBL" id="QGKX02001290">
    <property type="protein sequence ID" value="KAF3541104.1"/>
    <property type="molecule type" value="Genomic_DNA"/>
</dbReference>
<name>A0A8S9QSB0_BRACR</name>
<evidence type="ECO:0000313" key="2">
    <source>
        <dbReference type="Proteomes" id="UP000712600"/>
    </source>
</evidence>
<comment type="caution">
    <text evidence="1">The sequence shown here is derived from an EMBL/GenBank/DDBJ whole genome shotgun (WGS) entry which is preliminary data.</text>
</comment>
<accession>A0A8S9QSB0</accession>
<evidence type="ECO:0000313" key="1">
    <source>
        <dbReference type="EMBL" id="KAF3541104.1"/>
    </source>
</evidence>
<organism evidence="1 2">
    <name type="scientific">Brassica cretica</name>
    <name type="common">Mustard</name>
    <dbReference type="NCBI Taxonomy" id="69181"/>
    <lineage>
        <taxon>Eukaryota</taxon>
        <taxon>Viridiplantae</taxon>
        <taxon>Streptophyta</taxon>
        <taxon>Embryophyta</taxon>
        <taxon>Tracheophyta</taxon>
        <taxon>Spermatophyta</taxon>
        <taxon>Magnoliopsida</taxon>
        <taxon>eudicotyledons</taxon>
        <taxon>Gunneridae</taxon>
        <taxon>Pentapetalae</taxon>
        <taxon>rosids</taxon>
        <taxon>malvids</taxon>
        <taxon>Brassicales</taxon>
        <taxon>Brassicaceae</taxon>
        <taxon>Brassiceae</taxon>
        <taxon>Brassica</taxon>
    </lineage>
</organism>
<protein>
    <submittedName>
        <fullName evidence="1">Uncharacterized protein</fullName>
    </submittedName>
</protein>
<proteinExistence type="predicted"/>
<reference evidence="1" key="1">
    <citation type="submission" date="2019-12" db="EMBL/GenBank/DDBJ databases">
        <title>Genome sequencing and annotation of Brassica cretica.</title>
        <authorList>
            <person name="Studholme D.J."/>
            <person name="Sarris P."/>
        </authorList>
    </citation>
    <scope>NUCLEOTIDE SEQUENCE</scope>
    <source>
        <strain evidence="1">PFS-109/04</strain>
        <tissue evidence="1">Leaf</tissue>
    </source>
</reference>
<dbReference type="AlphaFoldDB" id="A0A8S9QSB0"/>
<sequence length="78" mass="8978">MAAFLKLEGGGCAFPEKESVSHLVELQGHVLHCFFPLQRIRPLALYQWHRVWFRLNCSSSHGVVGSPLRWFKGHVYIT</sequence>